<dbReference type="InterPro" id="IPR013611">
    <property type="entry name" value="Transp-assoc_OB_typ2"/>
</dbReference>
<dbReference type="AlphaFoldDB" id="A0A1N6VN84"/>
<keyword evidence="4 8" id="KW-0547">Nucleotide-binding</keyword>
<keyword evidence="7 8" id="KW-0472">Membrane</keyword>
<dbReference type="Pfam" id="PF00005">
    <property type="entry name" value="ABC_tran"/>
    <property type="match status" value="1"/>
</dbReference>
<dbReference type="RefSeq" id="WP_010321623.1">
    <property type="nucleotide sequence ID" value="NZ_FTMN01000009.1"/>
</dbReference>
<comment type="function">
    <text evidence="8">Part of the ABC transporter complex PotABCD involved in spermidine/putrescine import. Responsible for energy coupling to the transport system.</text>
</comment>
<evidence type="ECO:0000256" key="1">
    <source>
        <dbReference type="ARBA" id="ARBA00022448"/>
    </source>
</evidence>
<comment type="catalytic activity">
    <reaction evidence="8">
        <text>ATP + H2O + polyamine-[polyamine-binding protein]Side 1 = ADP + phosphate + polyamineSide 2 + [polyamine-binding protein]Side 1.</text>
        <dbReference type="EC" id="7.6.2.11"/>
    </reaction>
</comment>
<dbReference type="InterPro" id="IPR017871">
    <property type="entry name" value="ABC_transporter-like_CS"/>
</dbReference>
<dbReference type="PANTHER" id="PTHR42781">
    <property type="entry name" value="SPERMIDINE/PUTRESCINE IMPORT ATP-BINDING PROTEIN POTA"/>
    <property type="match status" value="1"/>
</dbReference>
<dbReference type="eggNOG" id="COG3842">
    <property type="taxonomic scope" value="Bacteria"/>
</dbReference>
<dbReference type="SUPFAM" id="SSF52540">
    <property type="entry name" value="P-loop containing nucleoside triphosphate hydrolases"/>
    <property type="match status" value="1"/>
</dbReference>
<dbReference type="GO" id="GO:0015594">
    <property type="term" value="F:ABC-type putrescine transporter activity"/>
    <property type="evidence" value="ECO:0007669"/>
    <property type="project" value="InterPro"/>
</dbReference>
<sequence length="379" mass="42822">MNRVRQFKPEEPWQAPEEEPIVRIENVTKRFGAFYAVDDISLHIHQGEFFSLLGSSGCGKTTLLRMLAGFETPTSGQIFIDGQDVTNIPPYERPVNMMFQSYALFPHMNVADNIAFGLKQEGMAKSERQDRVAELLSLVQIEQLAKRKPHQLSGGQRQRVALARSLAKHPKILLLDEPLGALDKKLREQTQFELVNIQERLGITFVVVTHDQEEAMTMSSRIALMHEGRIEQVDPPRRLYEFPSTRYAASFIGSVNLFDGYVVQQDDDQVLVQCDEADSLLQVRHSQPLVPGMAVTLALRPEKVRVLKDFDEEAPNQLRGQIKEIAYLGDVSIYHVQLPGGKWVQFTQPNVQALAEQPLTWDEEVTLGWSANSCGVLTE</sequence>
<dbReference type="GO" id="GO:0016887">
    <property type="term" value="F:ATP hydrolysis activity"/>
    <property type="evidence" value="ECO:0007669"/>
    <property type="project" value="InterPro"/>
</dbReference>
<dbReference type="NCBIfam" id="TIGR01187">
    <property type="entry name" value="potA"/>
    <property type="match status" value="1"/>
</dbReference>
<evidence type="ECO:0000313" key="10">
    <source>
        <dbReference type="EMBL" id="SIQ79323.1"/>
    </source>
</evidence>
<dbReference type="InterPro" id="IPR017879">
    <property type="entry name" value="PotA_ATP-bd"/>
</dbReference>
<name>A0A1N6VN84_9GAMM</name>
<dbReference type="GO" id="GO:0005524">
    <property type="term" value="F:ATP binding"/>
    <property type="evidence" value="ECO:0007669"/>
    <property type="project" value="UniProtKB-KW"/>
</dbReference>
<gene>
    <name evidence="8" type="primary">potA</name>
    <name evidence="10" type="ORF">SAMN05421647_10924</name>
</gene>
<keyword evidence="6 8" id="KW-1278">Translocase</keyword>
<keyword evidence="1 8" id="KW-0813">Transport</keyword>
<dbReference type="InterPro" id="IPR005893">
    <property type="entry name" value="PotA-like"/>
</dbReference>
<evidence type="ECO:0000313" key="11">
    <source>
        <dbReference type="Proteomes" id="UP000186895"/>
    </source>
</evidence>
<organism evidence="10 11">
    <name type="scientific">Marinobacterium stanieri</name>
    <dbReference type="NCBI Taxonomy" id="49186"/>
    <lineage>
        <taxon>Bacteria</taxon>
        <taxon>Pseudomonadati</taxon>
        <taxon>Pseudomonadota</taxon>
        <taxon>Gammaproteobacteria</taxon>
        <taxon>Oceanospirillales</taxon>
        <taxon>Oceanospirillaceae</taxon>
        <taxon>Marinobacterium</taxon>
    </lineage>
</organism>
<dbReference type="Proteomes" id="UP000186895">
    <property type="component" value="Unassembled WGS sequence"/>
</dbReference>
<comment type="subunit">
    <text evidence="8">The complex is composed of two ATP-binding proteins (PotA), two transmembrane proteins (PotB and PotC) and a solute-binding protein (PotD).</text>
</comment>
<dbReference type="Gene3D" id="3.40.50.300">
    <property type="entry name" value="P-loop containing nucleotide triphosphate hydrolases"/>
    <property type="match status" value="1"/>
</dbReference>
<dbReference type="EC" id="7.6.2.11" evidence="8"/>
<evidence type="ECO:0000256" key="4">
    <source>
        <dbReference type="ARBA" id="ARBA00022741"/>
    </source>
</evidence>
<feature type="domain" description="ABC transporter" evidence="9">
    <location>
        <begin position="22"/>
        <end position="252"/>
    </location>
</feature>
<dbReference type="EMBL" id="FTMN01000009">
    <property type="protein sequence ID" value="SIQ79323.1"/>
    <property type="molecule type" value="Genomic_DNA"/>
</dbReference>
<keyword evidence="3" id="KW-0997">Cell inner membrane</keyword>
<evidence type="ECO:0000256" key="2">
    <source>
        <dbReference type="ARBA" id="ARBA00022475"/>
    </source>
</evidence>
<dbReference type="Gene3D" id="2.40.50.100">
    <property type="match status" value="1"/>
</dbReference>
<proteinExistence type="inferred from homology"/>
<dbReference type="Pfam" id="PF08402">
    <property type="entry name" value="TOBE_2"/>
    <property type="match status" value="1"/>
</dbReference>
<dbReference type="STRING" id="49186.SAMN05421647_10924"/>
<dbReference type="PANTHER" id="PTHR42781:SF5">
    <property type="entry name" value="PUTRESCINE TRANSPORT ATP-BINDING PROTEIN POTG"/>
    <property type="match status" value="1"/>
</dbReference>
<comment type="similarity">
    <text evidence="8">Belongs to the ABC transporter superfamily. Spermidine/putrescine importer (TC 3.A.1.11.1) family.</text>
</comment>
<dbReference type="InterPro" id="IPR003439">
    <property type="entry name" value="ABC_transporter-like_ATP-bd"/>
</dbReference>
<evidence type="ECO:0000256" key="5">
    <source>
        <dbReference type="ARBA" id="ARBA00022840"/>
    </source>
</evidence>
<dbReference type="PROSITE" id="PS00211">
    <property type="entry name" value="ABC_TRANSPORTER_1"/>
    <property type="match status" value="1"/>
</dbReference>
<dbReference type="CDD" id="cd03300">
    <property type="entry name" value="ABC_PotA_N"/>
    <property type="match status" value="1"/>
</dbReference>
<dbReference type="InterPro" id="IPR012340">
    <property type="entry name" value="NA-bd_OB-fold"/>
</dbReference>
<evidence type="ECO:0000256" key="7">
    <source>
        <dbReference type="ARBA" id="ARBA00023136"/>
    </source>
</evidence>
<evidence type="ECO:0000256" key="8">
    <source>
        <dbReference type="RuleBase" id="RU364083"/>
    </source>
</evidence>
<accession>A0A1N6VN84</accession>
<dbReference type="SUPFAM" id="SSF50331">
    <property type="entry name" value="MOP-like"/>
    <property type="match status" value="1"/>
</dbReference>
<protein>
    <recommendedName>
        <fullName evidence="8">Spermidine/putrescine import ATP-binding protein PotA</fullName>
        <ecNumber evidence="8">7.6.2.11</ecNumber>
    </recommendedName>
</protein>
<keyword evidence="5 8" id="KW-0067">ATP-binding</keyword>
<reference evidence="10 11" key="1">
    <citation type="submission" date="2017-01" db="EMBL/GenBank/DDBJ databases">
        <authorList>
            <person name="Mah S.A."/>
            <person name="Swanson W.J."/>
            <person name="Moy G.W."/>
            <person name="Vacquier V.D."/>
        </authorList>
    </citation>
    <scope>NUCLEOTIDE SEQUENCE [LARGE SCALE GENOMIC DNA]</scope>
    <source>
        <strain evidence="10 11">DSM 7027</strain>
    </source>
</reference>
<dbReference type="PROSITE" id="PS50893">
    <property type="entry name" value="ABC_TRANSPORTER_2"/>
    <property type="match status" value="1"/>
</dbReference>
<dbReference type="SMART" id="SM00382">
    <property type="entry name" value="AAA"/>
    <property type="match status" value="1"/>
</dbReference>
<evidence type="ECO:0000256" key="3">
    <source>
        <dbReference type="ARBA" id="ARBA00022519"/>
    </source>
</evidence>
<dbReference type="Gene3D" id="2.40.50.140">
    <property type="entry name" value="Nucleic acid-binding proteins"/>
    <property type="match status" value="1"/>
</dbReference>
<keyword evidence="2 8" id="KW-1003">Cell membrane</keyword>
<dbReference type="GO" id="GO:0043190">
    <property type="term" value="C:ATP-binding cassette (ABC) transporter complex"/>
    <property type="evidence" value="ECO:0007669"/>
    <property type="project" value="InterPro"/>
</dbReference>
<dbReference type="InterPro" id="IPR050093">
    <property type="entry name" value="ABC_SmlMolc_Importer"/>
</dbReference>
<dbReference type="FunFam" id="3.40.50.300:FF:000133">
    <property type="entry name" value="Spermidine/putrescine import ATP-binding protein PotA"/>
    <property type="match status" value="1"/>
</dbReference>
<dbReference type="InterPro" id="IPR008995">
    <property type="entry name" value="Mo/tungstate-bd_C_term_dom"/>
</dbReference>
<keyword evidence="11" id="KW-1185">Reference proteome</keyword>
<evidence type="ECO:0000256" key="6">
    <source>
        <dbReference type="ARBA" id="ARBA00022967"/>
    </source>
</evidence>
<dbReference type="InterPro" id="IPR003593">
    <property type="entry name" value="AAA+_ATPase"/>
</dbReference>
<dbReference type="InterPro" id="IPR027417">
    <property type="entry name" value="P-loop_NTPase"/>
</dbReference>
<evidence type="ECO:0000259" key="9">
    <source>
        <dbReference type="PROSITE" id="PS50893"/>
    </source>
</evidence>